<keyword evidence="4" id="KW-1185">Reference proteome</keyword>
<gene>
    <name evidence="3" type="ORF">Pla110_20070</name>
</gene>
<dbReference type="AlphaFoldDB" id="A0A518CM23"/>
<keyword evidence="3" id="KW-0378">Hydrolase</keyword>
<dbReference type="InterPro" id="IPR036514">
    <property type="entry name" value="SGNH_hydro_sf"/>
</dbReference>
<sequence length="324" mass="37222" precursor="true">MRPVSVDEMFSVFKAFRRRMILLSGTMMLIITSPAFAAEAAFEFQKGDRVLFLGNTMIERAQLYGPLETSLAMSYPELDLTFRNLGWSGDTVWADSRGIFEAPEKGYEKMLAQVKSIDPTVIVLGYGGNEAFSGADRLQAFADRYRKLIADLKQQSKNPRFIFLSPLPHPDFGDAYPDPESYNDQVKLYAAETQKIAQSEEALYIDLIARFSEPAFHQSEPGKYFERSMNLTEVGYLAWADEILHQFGIDNVDLRHGLPDEWSTVHEKVLKKNELYFHHWRPQNITYLLLFRKHEQGNNAVELDELLQLTADTDKQIHQLARQK</sequence>
<feature type="chain" id="PRO_5022208675" evidence="1">
    <location>
        <begin position="38"/>
        <end position="324"/>
    </location>
</feature>
<dbReference type="EMBL" id="CP036281">
    <property type="protein sequence ID" value="QDU80281.1"/>
    <property type="molecule type" value="Genomic_DNA"/>
</dbReference>
<dbReference type="PANTHER" id="PTHR14209">
    <property type="entry name" value="ISOAMYL ACETATE-HYDROLYZING ESTERASE 1"/>
    <property type="match status" value="1"/>
</dbReference>
<dbReference type="OrthoDB" id="213326at2"/>
<dbReference type="PANTHER" id="PTHR14209:SF19">
    <property type="entry name" value="ISOAMYL ACETATE-HYDROLYZING ESTERASE 1 HOMOLOG"/>
    <property type="match status" value="1"/>
</dbReference>
<dbReference type="InterPro" id="IPR013830">
    <property type="entry name" value="SGNH_hydro"/>
</dbReference>
<evidence type="ECO:0000259" key="2">
    <source>
        <dbReference type="Pfam" id="PF13472"/>
    </source>
</evidence>
<protein>
    <submittedName>
        <fullName evidence="3">GDSL-like Lipase/Acylhydrolase</fullName>
    </submittedName>
</protein>
<dbReference type="InterPro" id="IPR045136">
    <property type="entry name" value="Iah1-like"/>
</dbReference>
<dbReference type="Proteomes" id="UP000317178">
    <property type="component" value="Chromosome"/>
</dbReference>
<accession>A0A518CM23</accession>
<dbReference type="Gene3D" id="3.40.50.1110">
    <property type="entry name" value="SGNH hydrolase"/>
    <property type="match status" value="1"/>
</dbReference>
<organism evidence="3 4">
    <name type="scientific">Polystyrenella longa</name>
    <dbReference type="NCBI Taxonomy" id="2528007"/>
    <lineage>
        <taxon>Bacteria</taxon>
        <taxon>Pseudomonadati</taxon>
        <taxon>Planctomycetota</taxon>
        <taxon>Planctomycetia</taxon>
        <taxon>Planctomycetales</taxon>
        <taxon>Planctomycetaceae</taxon>
        <taxon>Polystyrenella</taxon>
    </lineage>
</organism>
<dbReference type="CDD" id="cd01834">
    <property type="entry name" value="SGNH_hydrolase_like_2"/>
    <property type="match status" value="1"/>
</dbReference>
<evidence type="ECO:0000256" key="1">
    <source>
        <dbReference type="SAM" id="SignalP"/>
    </source>
</evidence>
<feature type="domain" description="SGNH hydrolase-type esterase" evidence="2">
    <location>
        <begin position="68"/>
        <end position="217"/>
    </location>
</feature>
<proteinExistence type="predicted"/>
<name>A0A518CM23_9PLAN</name>
<dbReference type="GO" id="GO:0016788">
    <property type="term" value="F:hydrolase activity, acting on ester bonds"/>
    <property type="evidence" value="ECO:0007669"/>
    <property type="project" value="UniProtKB-ARBA"/>
</dbReference>
<reference evidence="3 4" key="1">
    <citation type="submission" date="2019-02" db="EMBL/GenBank/DDBJ databases">
        <title>Deep-cultivation of Planctomycetes and their phenomic and genomic characterization uncovers novel biology.</title>
        <authorList>
            <person name="Wiegand S."/>
            <person name="Jogler M."/>
            <person name="Boedeker C."/>
            <person name="Pinto D."/>
            <person name="Vollmers J."/>
            <person name="Rivas-Marin E."/>
            <person name="Kohn T."/>
            <person name="Peeters S.H."/>
            <person name="Heuer A."/>
            <person name="Rast P."/>
            <person name="Oberbeckmann S."/>
            <person name="Bunk B."/>
            <person name="Jeske O."/>
            <person name="Meyerdierks A."/>
            <person name="Storesund J.E."/>
            <person name="Kallscheuer N."/>
            <person name="Luecker S."/>
            <person name="Lage O.M."/>
            <person name="Pohl T."/>
            <person name="Merkel B.J."/>
            <person name="Hornburger P."/>
            <person name="Mueller R.-W."/>
            <person name="Bruemmer F."/>
            <person name="Labrenz M."/>
            <person name="Spormann A.M."/>
            <person name="Op den Camp H."/>
            <person name="Overmann J."/>
            <person name="Amann R."/>
            <person name="Jetten M.S.M."/>
            <person name="Mascher T."/>
            <person name="Medema M.H."/>
            <person name="Devos D.P."/>
            <person name="Kaster A.-K."/>
            <person name="Ovreas L."/>
            <person name="Rohde M."/>
            <person name="Galperin M.Y."/>
            <person name="Jogler C."/>
        </authorList>
    </citation>
    <scope>NUCLEOTIDE SEQUENCE [LARGE SCALE GENOMIC DNA]</scope>
    <source>
        <strain evidence="3 4">Pla110</strain>
    </source>
</reference>
<dbReference type="Pfam" id="PF13472">
    <property type="entry name" value="Lipase_GDSL_2"/>
    <property type="match status" value="1"/>
</dbReference>
<dbReference type="SUPFAM" id="SSF52266">
    <property type="entry name" value="SGNH hydrolase"/>
    <property type="match status" value="1"/>
</dbReference>
<evidence type="ECO:0000313" key="4">
    <source>
        <dbReference type="Proteomes" id="UP000317178"/>
    </source>
</evidence>
<evidence type="ECO:0000313" key="3">
    <source>
        <dbReference type="EMBL" id="QDU80281.1"/>
    </source>
</evidence>
<dbReference type="KEGG" id="plon:Pla110_20070"/>
<keyword evidence="1" id="KW-0732">Signal</keyword>
<feature type="signal peptide" evidence="1">
    <location>
        <begin position="1"/>
        <end position="37"/>
    </location>
</feature>